<comment type="caution">
    <text evidence="1">The sequence shown here is derived from an EMBL/GenBank/DDBJ whole genome shotgun (WGS) entry which is preliminary data.</text>
</comment>
<evidence type="ECO:0000313" key="2">
    <source>
        <dbReference type="Proteomes" id="UP000326464"/>
    </source>
</evidence>
<dbReference type="Proteomes" id="UP000326464">
    <property type="component" value="Unassembled WGS sequence"/>
</dbReference>
<reference evidence="2" key="1">
    <citation type="submission" date="2019-07" db="EMBL/GenBank/DDBJ databases">
        <title>Arthrobacter KR32 sp. nov., isolated from mountain cheese made of cows milk.</title>
        <authorList>
            <person name="Flegler A."/>
        </authorList>
    </citation>
    <scope>NUCLEOTIDE SEQUENCE [LARGE SCALE GENOMIC DNA]</scope>
    <source>
        <strain evidence="2">KR32</strain>
    </source>
</reference>
<name>A0A7X1NSN1_9MICC</name>
<evidence type="ECO:0000313" key="1">
    <source>
        <dbReference type="EMBL" id="MPY12247.1"/>
    </source>
</evidence>
<dbReference type="OrthoDB" id="4546670at2"/>
<protein>
    <submittedName>
        <fullName evidence="1">Uncharacterized protein</fullName>
    </submittedName>
</protein>
<dbReference type="RefSeq" id="WP_152817109.1">
    <property type="nucleotide sequence ID" value="NZ_VJXX01000008.1"/>
</dbReference>
<proteinExistence type="predicted"/>
<accession>A0A7X1NSN1</accession>
<dbReference type="AlphaFoldDB" id="A0A7X1NSN1"/>
<sequence length="132" mass="15100">MAVDHLRRAGRLNEEEITRYALADAWFQENLPNPPFYADGNSVGAITWFREQADDMTDPLQPLLDILDAKSVIWEREISSDPGQIVYQDQWQVGAIPPSRLAMTPLPYPGGLGPNDWFEVREQYLQKSRTQP</sequence>
<keyword evidence="2" id="KW-1185">Reference proteome</keyword>
<dbReference type="EMBL" id="VJXX01000008">
    <property type="protein sequence ID" value="MPY12247.1"/>
    <property type="molecule type" value="Genomic_DNA"/>
</dbReference>
<gene>
    <name evidence="1" type="ORF">FNH21_16265</name>
</gene>
<organism evidence="1 2">
    <name type="scientific">Arthrobacter bussei</name>
    <dbReference type="NCBI Taxonomy" id="2594179"/>
    <lineage>
        <taxon>Bacteria</taxon>
        <taxon>Bacillati</taxon>
        <taxon>Actinomycetota</taxon>
        <taxon>Actinomycetes</taxon>
        <taxon>Micrococcales</taxon>
        <taxon>Micrococcaceae</taxon>
        <taxon>Arthrobacter</taxon>
    </lineage>
</organism>